<organism evidence="2 3">
    <name type="scientific">Lactococcus lactis</name>
    <dbReference type="NCBI Taxonomy" id="1358"/>
    <lineage>
        <taxon>Bacteria</taxon>
        <taxon>Bacillati</taxon>
        <taxon>Bacillota</taxon>
        <taxon>Bacilli</taxon>
        <taxon>Lactobacillales</taxon>
        <taxon>Streptococcaceae</taxon>
        <taxon>Lactococcus</taxon>
    </lineage>
</organism>
<dbReference type="AlphaFoldDB" id="A0AAP3YYJ7"/>
<dbReference type="EMBL" id="JAOWLV010000001">
    <property type="protein sequence ID" value="MDG4975133.1"/>
    <property type="molecule type" value="Genomic_DNA"/>
</dbReference>
<dbReference type="Pfam" id="PF13304">
    <property type="entry name" value="AAA_21"/>
    <property type="match status" value="1"/>
</dbReference>
<accession>A0AAP3YYJ7</accession>
<proteinExistence type="predicted"/>
<gene>
    <name evidence="2" type="ORF">OGZ50_00060</name>
</gene>
<dbReference type="Proteomes" id="UP001152598">
    <property type="component" value="Unassembled WGS sequence"/>
</dbReference>
<protein>
    <submittedName>
        <fullName evidence="2">AAA family ATPase</fullName>
    </submittedName>
</protein>
<reference evidence="2" key="1">
    <citation type="submission" date="2022-10" db="EMBL/GenBank/DDBJ databases">
        <authorList>
            <person name="Turner M.S."/>
            <person name="Huang W."/>
        </authorList>
    </citation>
    <scope>NUCLEOTIDE SEQUENCE</scope>
    <source>
        <strain evidence="2">54</strain>
    </source>
</reference>
<dbReference type="RefSeq" id="WP_278228224.1">
    <property type="nucleotide sequence ID" value="NZ_JAOWLV010000001.1"/>
</dbReference>
<dbReference type="GO" id="GO:0016887">
    <property type="term" value="F:ATP hydrolysis activity"/>
    <property type="evidence" value="ECO:0007669"/>
    <property type="project" value="InterPro"/>
</dbReference>
<reference evidence="2" key="2">
    <citation type="journal article" date="2023" name="Food Microbiol.">
        <title>Evaluation of the fermentation potential of lactic acid bacteria isolated from herbs, fruits and vegetables as starter cultures in nut-based milk alternatives.</title>
        <authorList>
            <person name="Huang W."/>
            <person name="Dong A."/>
            <person name="Pham H.T."/>
            <person name="Zhou C."/>
            <person name="Huo Z."/>
            <person name="Watjen A.P."/>
            <person name="Prakash S."/>
            <person name="Bang-Berthelsen C.H."/>
            <person name="Turner M.S."/>
        </authorList>
    </citation>
    <scope>NUCLEOTIDE SEQUENCE</scope>
    <source>
        <strain evidence="2">54</strain>
    </source>
</reference>
<dbReference type="SUPFAM" id="SSF52540">
    <property type="entry name" value="P-loop containing nucleoside triphosphate hydrolases"/>
    <property type="match status" value="1"/>
</dbReference>
<dbReference type="PANTHER" id="PTHR43581:SF4">
    <property type="entry name" value="ATP_GTP PHOSPHATASE"/>
    <property type="match status" value="1"/>
</dbReference>
<dbReference type="Pfam" id="PF20469">
    <property type="entry name" value="OLD-like_TOPRIM"/>
    <property type="match status" value="1"/>
</dbReference>
<dbReference type="InterPro" id="IPR027417">
    <property type="entry name" value="P-loop_NTPase"/>
</dbReference>
<dbReference type="PANTHER" id="PTHR43581">
    <property type="entry name" value="ATP/GTP PHOSPHATASE"/>
    <property type="match status" value="1"/>
</dbReference>
<evidence type="ECO:0000313" key="2">
    <source>
        <dbReference type="EMBL" id="MDG4975133.1"/>
    </source>
</evidence>
<evidence type="ECO:0000313" key="3">
    <source>
        <dbReference type="Proteomes" id="UP001152598"/>
    </source>
</evidence>
<sequence>MIEKITLKTGIEFIPGNINILVGPNNSGKSTFLKDISESFGEARWNYNGKVIENISVSLFSEQEAKEYYYKHGKKEMIDQFRNVVYASGNELLFKGRDSRVLHYNEKSFIQLLTTTDDLNSRINIIEGMNTQILDGNTRLNAFSPQELRIRNTSGLSTRSNIQKLYENKTLLEEFSNYVNESLGYYTEILHGDDATGEISLVTSPLNEATRDSIAPETISFLENGKLSNDVSDGIKAFVGILLELIAGQAEIILIDELEAFLHAPLARKLGIIISKIAVDRNKQVFVTTHNTNFIMGCIESHSKFNILRLTYENDVPTSKVIKEDELREIVTSPLLRATRVFEGLFYKNVVVVEADSDRVFYSEINYRLTEADDPRKIEDCLFINARNKQTVGEITQLLRRFGIPTVSIIDYDFIKENGREFTNYLKLNGIPELLFTSIEDKKTKLRTFYKKQEGDQEKVDTIVKLAKNFLDSPSWESSKDLQRKIDRQLKESDWKAELKKEGIKFLDADSKQIANSLIHELNEYGLFPVYVGEVECWLPTLESSGHGDRWLVKKLQKMGQNKTDNDYIKPEKGDVWDFIGHIKNWLDNPNRLGM</sequence>
<dbReference type="InterPro" id="IPR034139">
    <property type="entry name" value="TOPRIM_OLD"/>
</dbReference>
<dbReference type="GO" id="GO:0005524">
    <property type="term" value="F:ATP binding"/>
    <property type="evidence" value="ECO:0007669"/>
    <property type="project" value="InterPro"/>
</dbReference>
<comment type="caution">
    <text evidence="2">The sequence shown here is derived from an EMBL/GenBank/DDBJ whole genome shotgun (WGS) entry which is preliminary data.</text>
</comment>
<feature type="domain" description="AAA+ ATPase" evidence="1">
    <location>
        <begin position="15"/>
        <end position="320"/>
    </location>
</feature>
<name>A0AAP3YYJ7_9LACT</name>
<dbReference type="InterPro" id="IPR051396">
    <property type="entry name" value="Bact_Antivir_Def_Nuclease"/>
</dbReference>
<dbReference type="Gene3D" id="3.40.50.300">
    <property type="entry name" value="P-loop containing nucleotide triphosphate hydrolases"/>
    <property type="match status" value="1"/>
</dbReference>
<dbReference type="SMART" id="SM00382">
    <property type="entry name" value="AAA"/>
    <property type="match status" value="1"/>
</dbReference>
<evidence type="ECO:0000259" key="1">
    <source>
        <dbReference type="SMART" id="SM00382"/>
    </source>
</evidence>
<dbReference type="InterPro" id="IPR003593">
    <property type="entry name" value="AAA+_ATPase"/>
</dbReference>
<dbReference type="InterPro" id="IPR003959">
    <property type="entry name" value="ATPase_AAA_core"/>
</dbReference>